<keyword evidence="3" id="KW-1185">Reference proteome</keyword>
<dbReference type="EMBL" id="RHFK02000002">
    <property type="protein sequence ID" value="TWW79754.1"/>
    <property type="molecule type" value="Genomic_DNA"/>
</dbReference>
<name>A0A5C6PIY3_9TELE</name>
<comment type="caution">
    <text evidence="2">The sequence shown here is derived from an EMBL/GenBank/DDBJ whole genome shotgun (WGS) entry which is preliminary data.</text>
</comment>
<dbReference type="Proteomes" id="UP000324091">
    <property type="component" value="Chromosome 10"/>
</dbReference>
<evidence type="ECO:0000313" key="2">
    <source>
        <dbReference type="EMBL" id="TWW79754.1"/>
    </source>
</evidence>
<proteinExistence type="predicted"/>
<feature type="compositionally biased region" description="Basic and acidic residues" evidence="1">
    <location>
        <begin position="110"/>
        <end position="197"/>
    </location>
</feature>
<organism evidence="2 3">
    <name type="scientific">Takifugu flavidus</name>
    <name type="common">sansaifugu</name>
    <dbReference type="NCBI Taxonomy" id="433684"/>
    <lineage>
        <taxon>Eukaryota</taxon>
        <taxon>Metazoa</taxon>
        <taxon>Chordata</taxon>
        <taxon>Craniata</taxon>
        <taxon>Vertebrata</taxon>
        <taxon>Euteleostomi</taxon>
        <taxon>Actinopterygii</taxon>
        <taxon>Neopterygii</taxon>
        <taxon>Teleostei</taxon>
        <taxon>Neoteleostei</taxon>
        <taxon>Acanthomorphata</taxon>
        <taxon>Eupercaria</taxon>
        <taxon>Tetraodontiformes</taxon>
        <taxon>Tetradontoidea</taxon>
        <taxon>Tetraodontidae</taxon>
        <taxon>Takifugu</taxon>
    </lineage>
</organism>
<gene>
    <name evidence="2" type="ORF">D4764_10G0007840</name>
</gene>
<evidence type="ECO:0000313" key="3">
    <source>
        <dbReference type="Proteomes" id="UP000324091"/>
    </source>
</evidence>
<reference evidence="2 3" key="1">
    <citation type="submission" date="2019-04" db="EMBL/GenBank/DDBJ databases">
        <title>Chromosome genome assembly for Takifugu flavidus.</title>
        <authorList>
            <person name="Xiao S."/>
        </authorList>
    </citation>
    <scope>NUCLEOTIDE SEQUENCE [LARGE SCALE GENOMIC DNA]</scope>
    <source>
        <strain evidence="2">HTHZ2018</strain>
        <tissue evidence="2">Muscle</tissue>
    </source>
</reference>
<evidence type="ECO:0000256" key="1">
    <source>
        <dbReference type="SAM" id="MobiDB-lite"/>
    </source>
</evidence>
<feature type="region of interest" description="Disordered" evidence="1">
    <location>
        <begin position="87"/>
        <end position="231"/>
    </location>
</feature>
<feature type="compositionally biased region" description="Basic and acidic residues" evidence="1">
    <location>
        <begin position="205"/>
        <end position="231"/>
    </location>
</feature>
<accession>A0A5C6PIY3</accession>
<sequence>MVPRRYWQPVAIAILQRIYGEQLPEPAQMLMRGSWTGTGWDDPGEPEKDELLDDGWTDWDQYQAAGHQTGVPVSRCVTIKRQHGFICDHDGSQERGGANELGEGSVGQRTDAEREREREEREEERRERGGRERRGGREEGERGGEERRRGGRERREREEERREREEERGERGEEEGERRERERGGIERREREEGERGGEEEEREEERREREEEREERRGGGEERRGGGEEGEERVIFRCWFWFCPNVDTQEASKPPKVNENPDMRKVLGRLFHGPPRQEEIQNLRMKAELNKPHLTSARCGAAPSFEPPGFEQNRRFYPERGEDSWDCWNLQGAL</sequence>
<dbReference type="AlphaFoldDB" id="A0A5C6PIY3"/>
<protein>
    <submittedName>
        <fullName evidence="2">Uncharacterized protein</fullName>
    </submittedName>
</protein>